<proteinExistence type="predicted"/>
<evidence type="ECO:0000256" key="1">
    <source>
        <dbReference type="SAM" id="Phobius"/>
    </source>
</evidence>
<gene>
    <name evidence="3" type="ORF">H8Z83_07520</name>
</gene>
<keyword evidence="1" id="KW-0472">Membrane</keyword>
<dbReference type="InterPro" id="IPR025377">
    <property type="entry name" value="DUF4367"/>
</dbReference>
<comment type="caution">
    <text evidence="3">The sequence shown here is derived from an EMBL/GenBank/DDBJ whole genome shotgun (WGS) entry which is preliminary data.</text>
</comment>
<protein>
    <submittedName>
        <fullName evidence="3">DUF4367 domain-containing protein</fullName>
    </submittedName>
</protein>
<evidence type="ECO:0000313" key="3">
    <source>
        <dbReference type="EMBL" id="MBC5770168.1"/>
    </source>
</evidence>
<evidence type="ECO:0000259" key="2">
    <source>
        <dbReference type="Pfam" id="PF14285"/>
    </source>
</evidence>
<evidence type="ECO:0000313" key="4">
    <source>
        <dbReference type="Proteomes" id="UP000620327"/>
    </source>
</evidence>
<keyword evidence="1" id="KW-1133">Transmembrane helix</keyword>
<sequence length="253" mass="28842">MTRHERLLENYEDAYFALLMEDVAQMENARLDRFNTELQNDPHAAVPEELTKRCLKTINAHFSNMRRSSSLRIVKKAINLAAILIAISTLLFTSAFAISDEFRTATLNLVITANEKYTQLKMKQEDSPQESGNSMVTDNNEFFKNIRLAWLPDGYEYLSGEYDYQAIFANDENNWIIINRFDGTSTYNVDTEGAEIVEEIMINGNSGLRIVKNDQTHIALANTDKNIFIDICSSEHVPGEVVEKIAQNIFVID</sequence>
<organism evidence="3 4">
    <name type="scientific">Dysosmobacter segnis</name>
    <dbReference type="NCBI Taxonomy" id="2763042"/>
    <lineage>
        <taxon>Bacteria</taxon>
        <taxon>Bacillati</taxon>
        <taxon>Bacillota</taxon>
        <taxon>Clostridia</taxon>
        <taxon>Eubacteriales</taxon>
        <taxon>Oscillospiraceae</taxon>
        <taxon>Dysosmobacter</taxon>
    </lineage>
</organism>
<accession>A0A923S7H0</accession>
<dbReference type="EMBL" id="JACOQI010000006">
    <property type="protein sequence ID" value="MBC5770168.1"/>
    <property type="molecule type" value="Genomic_DNA"/>
</dbReference>
<keyword evidence="4" id="KW-1185">Reference proteome</keyword>
<name>A0A923S7H0_9FIRM</name>
<dbReference type="Proteomes" id="UP000620327">
    <property type="component" value="Unassembled WGS sequence"/>
</dbReference>
<feature type="transmembrane region" description="Helical" evidence="1">
    <location>
        <begin position="77"/>
        <end position="98"/>
    </location>
</feature>
<dbReference type="AlphaFoldDB" id="A0A923S7H0"/>
<keyword evidence="1" id="KW-0812">Transmembrane</keyword>
<dbReference type="RefSeq" id="WP_187014464.1">
    <property type="nucleotide sequence ID" value="NZ_JACOQI010000006.1"/>
</dbReference>
<reference evidence="3" key="1">
    <citation type="submission" date="2020-08" db="EMBL/GenBank/DDBJ databases">
        <title>Genome public.</title>
        <authorList>
            <person name="Liu C."/>
            <person name="Sun Q."/>
        </authorList>
    </citation>
    <scope>NUCLEOTIDE SEQUENCE</scope>
    <source>
        <strain evidence="3">BX15</strain>
    </source>
</reference>
<feature type="domain" description="DUF4367" evidence="2">
    <location>
        <begin position="147"/>
        <end position="249"/>
    </location>
</feature>
<dbReference type="Pfam" id="PF14285">
    <property type="entry name" value="DUF4367"/>
    <property type="match status" value="1"/>
</dbReference>